<name>A0A379EG24_9BACT</name>
<keyword evidence="1" id="KW-1133">Transmembrane helix</keyword>
<evidence type="ECO:0000313" key="3">
    <source>
        <dbReference type="Proteomes" id="UP000254072"/>
    </source>
</evidence>
<keyword evidence="1" id="KW-0472">Membrane</keyword>
<organism evidence="2 3">
    <name type="scientific">Prevotella disiens</name>
    <dbReference type="NCBI Taxonomy" id="28130"/>
    <lineage>
        <taxon>Bacteria</taxon>
        <taxon>Pseudomonadati</taxon>
        <taxon>Bacteroidota</taxon>
        <taxon>Bacteroidia</taxon>
        <taxon>Bacteroidales</taxon>
        <taxon>Prevotellaceae</taxon>
        <taxon>Prevotella</taxon>
    </lineage>
</organism>
<feature type="transmembrane region" description="Helical" evidence="1">
    <location>
        <begin position="20"/>
        <end position="39"/>
    </location>
</feature>
<gene>
    <name evidence="2" type="ORF">NCTC11157_02666</name>
</gene>
<dbReference type="EMBL" id="UGTL01000005">
    <property type="protein sequence ID" value="SUB97866.1"/>
    <property type="molecule type" value="Genomic_DNA"/>
</dbReference>
<accession>A0A379EG24</accession>
<dbReference type="Proteomes" id="UP000254072">
    <property type="component" value="Unassembled WGS sequence"/>
</dbReference>
<sequence length="48" mass="5367">MNIYQLVAQFSLKVSDTGVSFIMLATFTIVNFTAQNGFINIQINAIRL</sequence>
<reference evidence="2 3" key="1">
    <citation type="submission" date="2018-06" db="EMBL/GenBank/DDBJ databases">
        <authorList>
            <consortium name="Pathogen Informatics"/>
            <person name="Doyle S."/>
        </authorList>
    </citation>
    <scope>NUCLEOTIDE SEQUENCE [LARGE SCALE GENOMIC DNA]</scope>
    <source>
        <strain evidence="2 3">NCTC11157</strain>
    </source>
</reference>
<protein>
    <submittedName>
        <fullName evidence="2">Uncharacterized protein</fullName>
    </submittedName>
</protein>
<evidence type="ECO:0000256" key="1">
    <source>
        <dbReference type="SAM" id="Phobius"/>
    </source>
</evidence>
<evidence type="ECO:0000313" key="2">
    <source>
        <dbReference type="EMBL" id="SUB97866.1"/>
    </source>
</evidence>
<dbReference type="AlphaFoldDB" id="A0A379EG24"/>
<keyword evidence="1" id="KW-0812">Transmembrane</keyword>
<proteinExistence type="predicted"/>